<reference evidence="2" key="1">
    <citation type="submission" date="2016-11" db="UniProtKB">
        <authorList>
            <consortium name="WormBaseParasite"/>
        </authorList>
    </citation>
    <scope>IDENTIFICATION</scope>
    <source>
        <strain evidence="2">KR3021</strain>
    </source>
</reference>
<protein>
    <submittedName>
        <fullName evidence="2">Etoposide-induced protein 2.4</fullName>
    </submittedName>
</protein>
<proteinExistence type="predicted"/>
<accession>A0AC35TU27</accession>
<evidence type="ECO:0000313" key="2">
    <source>
        <dbReference type="WBParaSite" id="RSKR_0000426850.1"/>
    </source>
</evidence>
<dbReference type="WBParaSite" id="RSKR_0000426850.1">
    <property type="protein sequence ID" value="RSKR_0000426850.1"/>
    <property type="gene ID" value="RSKR_0000426850"/>
</dbReference>
<evidence type="ECO:0000313" key="1">
    <source>
        <dbReference type="Proteomes" id="UP000095286"/>
    </source>
</evidence>
<organism evidence="1 2">
    <name type="scientific">Rhabditophanes sp. KR3021</name>
    <dbReference type="NCBI Taxonomy" id="114890"/>
    <lineage>
        <taxon>Eukaryota</taxon>
        <taxon>Metazoa</taxon>
        <taxon>Ecdysozoa</taxon>
        <taxon>Nematoda</taxon>
        <taxon>Chromadorea</taxon>
        <taxon>Rhabditida</taxon>
        <taxon>Tylenchina</taxon>
        <taxon>Panagrolaimomorpha</taxon>
        <taxon>Strongyloidoidea</taxon>
        <taxon>Alloionematidae</taxon>
        <taxon>Rhabditophanes</taxon>
    </lineage>
</organism>
<sequence length="274" mass="31581">MSRDFVKYLFVDIFHGILDSGKGFFVSLNSIKSYLRLLLIFSLLKLLAWNIICIGIFAFFEYFCNYLNTQPNGTVYDGYNFLTIFATGCKIIPYAFIRIFSVLWHSDISNAALRYLNATQTNSRVIFKSADFLYSIIIEIVFGLQIVLIYYLPAVINIPVFIHCCLLNALYCFEYSWMSADIKCSERVEKIHKSWPYFIGFGLLLTSPTLYVQSSIVNNCIFAALFPFFIISGYLSNDKAPIRSAICRIPFFKYTTQFTDKALSYVPILTKTLY</sequence>
<dbReference type="Proteomes" id="UP000095286">
    <property type="component" value="Unplaced"/>
</dbReference>
<name>A0AC35TU27_9BILA</name>